<protein>
    <submittedName>
        <fullName evidence="1">Uncharacterized protein</fullName>
    </submittedName>
</protein>
<dbReference type="InterPro" id="IPR019183">
    <property type="entry name" value="NAA25_NatB_aux_su"/>
</dbReference>
<evidence type="ECO:0000313" key="1">
    <source>
        <dbReference type="EMBL" id="KAF2134224.1"/>
    </source>
</evidence>
<proteinExistence type="predicted"/>
<name>A0A6A6ATD1_9PLEO</name>
<dbReference type="RefSeq" id="XP_033528611.1">
    <property type="nucleotide sequence ID" value="XM_033664657.1"/>
</dbReference>
<gene>
    <name evidence="1" type="ORF">P153DRAFT_307215</name>
</gene>
<sequence length="944" mass="107700">MAFNWDRLQKSQRDFPKPKLALAAANKALKKQSSNPYLLAWRLDISLQLELNEPEVTQNLANAIGKTTITDSQLLAYAYRLLTESARRQKTTDLSGGSNGDIGIKPWENAAKGLKSGRDRYDLWNTLFKTAMREDCWEDVRAAVVRYNKEKPSGIKKLMYFLNILATQLAAEMNVSGTGTAQTNASMQLMLAHRQLKQAYEKPIDEAIAIKDIRDLRFMAEIFKRQGRCTELFALWGNPPDGLKEVMSKHHNDLMSLKTRILSEEEKWDLLKDHCIAYIEQSMSQVDNESERTWELCARNWDVWKGLMDAVLHTGRKPETMDVISELIDRCFKPGVHIQDRPLRLTYMKLQQFVDRPFLSDCKDYWEHHSRLPSCFKDLRPLVESLSEDDQEDFLKFVEEKSYGLKPSPADGQQKLDNWLQAEFNVLKFTYLLTISQRKTPTPEALESLIGNALRLLKLWPENSEVGYLAVYGLHVLHHRTVLPDVPNNSTGTAHARPFNIYNPRILLQATMLARHLVQRDVDKSDRTGSLLAARLHLNLGLGKTAFHLYSHTKLKEMLLDTLSPYILSRISLTHPFDIKGYQSFSAEAELSKVISTIEKMEVKLGSLLLTDISSFAWDQAIDMLVMKEKLKSSYTKHLCTMERRRIARMKGESSENFPCLSHTSYLNISDNVDRTVFPDFEVSGTGGLLDFLMPANIPNKDWFIHSCNDWDRISKVLYQEGAWSDFSSWHEKAVDSQYDPKKSQPNMVLMETSLKEIWHSIKILGVEAHMPGIASAETLTESINVLMKELSGMRQAMENLRVQGPTGLKPEDEMTMLTEGMLIACYTKLEVLRALNKLLNLLGDKVIKTKVAHPLKAKLPADFVPKLSSDMLKCYQAIRDVAESYIDLIKKRGMVAIQAQVRWGPTGKILERLLSDDDVDSYAGEYVDSMIEAWNGVLKVKLK</sequence>
<reference evidence="1" key="1">
    <citation type="journal article" date="2020" name="Stud. Mycol.">
        <title>101 Dothideomycetes genomes: a test case for predicting lifestyles and emergence of pathogens.</title>
        <authorList>
            <person name="Haridas S."/>
            <person name="Albert R."/>
            <person name="Binder M."/>
            <person name="Bloem J."/>
            <person name="Labutti K."/>
            <person name="Salamov A."/>
            <person name="Andreopoulos B."/>
            <person name="Baker S."/>
            <person name="Barry K."/>
            <person name="Bills G."/>
            <person name="Bluhm B."/>
            <person name="Cannon C."/>
            <person name="Castanera R."/>
            <person name="Culley D."/>
            <person name="Daum C."/>
            <person name="Ezra D."/>
            <person name="Gonzalez J."/>
            <person name="Henrissat B."/>
            <person name="Kuo A."/>
            <person name="Liang C."/>
            <person name="Lipzen A."/>
            <person name="Lutzoni F."/>
            <person name="Magnuson J."/>
            <person name="Mondo S."/>
            <person name="Nolan M."/>
            <person name="Ohm R."/>
            <person name="Pangilinan J."/>
            <person name="Park H.-J."/>
            <person name="Ramirez L."/>
            <person name="Alfaro M."/>
            <person name="Sun H."/>
            <person name="Tritt A."/>
            <person name="Yoshinaga Y."/>
            <person name="Zwiers L.-H."/>
            <person name="Turgeon B."/>
            <person name="Goodwin S."/>
            <person name="Spatafora J."/>
            <person name="Crous P."/>
            <person name="Grigoriev I."/>
        </authorList>
    </citation>
    <scope>NUCLEOTIDE SEQUENCE</scope>
    <source>
        <strain evidence="1">CBS 119687</strain>
    </source>
</reference>
<dbReference type="GeneID" id="54405089"/>
<dbReference type="AlphaFoldDB" id="A0A6A6ATD1"/>
<dbReference type="EMBL" id="ML977498">
    <property type="protein sequence ID" value="KAF2134224.1"/>
    <property type="molecule type" value="Genomic_DNA"/>
</dbReference>
<accession>A0A6A6ATD1</accession>
<dbReference type="Pfam" id="PF09797">
    <property type="entry name" value="NatB_MDM20"/>
    <property type="match status" value="1"/>
</dbReference>
<evidence type="ECO:0000313" key="2">
    <source>
        <dbReference type="Proteomes" id="UP000799771"/>
    </source>
</evidence>
<organism evidence="1 2">
    <name type="scientific">Dothidotthia symphoricarpi CBS 119687</name>
    <dbReference type="NCBI Taxonomy" id="1392245"/>
    <lineage>
        <taxon>Eukaryota</taxon>
        <taxon>Fungi</taxon>
        <taxon>Dikarya</taxon>
        <taxon>Ascomycota</taxon>
        <taxon>Pezizomycotina</taxon>
        <taxon>Dothideomycetes</taxon>
        <taxon>Pleosporomycetidae</taxon>
        <taxon>Pleosporales</taxon>
        <taxon>Dothidotthiaceae</taxon>
        <taxon>Dothidotthia</taxon>
    </lineage>
</organism>
<dbReference type="Proteomes" id="UP000799771">
    <property type="component" value="Unassembled WGS sequence"/>
</dbReference>
<keyword evidence="2" id="KW-1185">Reference proteome</keyword>
<dbReference type="OrthoDB" id="24670at2759"/>